<sequence>MSYSKDYIGNKEYVNGRLSRIDVPGGYIKVSGATHKVYGYQTDYLGSNRVVLDAANSSNVVQYMRYYPFGLQQRECYWKELQPYKYSGKEYISFGGLECSDFGARLYDQSIGRWMCPDPLAEKYYSVSPYVYCMNNPMSCFDMRGDSVTILNLGTGTNQHMAMLIQNDAGKWQYYSVNGDNVYSSGNHVGGRTFDDLGIGVWDSPQQFLNSDYNKEGDKEDKHINSYGYIEGYILPTDKEQDKIIKEKFLDISVNEEYGIISNNCATVVQRSLNAAGIKTDQIQKIPANKFLGESSFTVRRNPFIPSIAFKTIMKNNMNGIYIKKL</sequence>
<dbReference type="InterPro" id="IPR022385">
    <property type="entry name" value="Rhs_assc_core"/>
</dbReference>
<dbReference type="Proteomes" id="UP001205603">
    <property type="component" value="Unassembled WGS sequence"/>
</dbReference>
<name>A0ABT1MFP9_9BACT</name>
<dbReference type="InterPro" id="IPR050708">
    <property type="entry name" value="T6SS_VgrG/RHS"/>
</dbReference>
<reference evidence="1 2" key="1">
    <citation type="submission" date="2022-07" db="EMBL/GenBank/DDBJ databases">
        <title>Fecal culturing of patients with breast cancer.</title>
        <authorList>
            <person name="Teng N.M.Y."/>
            <person name="Kiu R."/>
            <person name="Evans R."/>
            <person name="Baker D.J."/>
            <person name="Zenner C."/>
            <person name="Robinson S.D."/>
            <person name="Hall L.J."/>
        </authorList>
    </citation>
    <scope>NUCLEOTIDE SEQUENCE [LARGE SCALE GENOMIC DNA]</scope>
    <source>
        <strain evidence="1 2">LH1063</strain>
    </source>
</reference>
<evidence type="ECO:0008006" key="3">
    <source>
        <dbReference type="Google" id="ProtNLM"/>
    </source>
</evidence>
<comment type="caution">
    <text evidence="1">The sequence shown here is derived from an EMBL/GenBank/DDBJ whole genome shotgun (WGS) entry which is preliminary data.</text>
</comment>
<organism evidence="1 2">
    <name type="scientific">Coprobacter tertius</name>
    <dbReference type="NCBI Taxonomy" id="2944915"/>
    <lineage>
        <taxon>Bacteria</taxon>
        <taxon>Pseudomonadati</taxon>
        <taxon>Bacteroidota</taxon>
        <taxon>Bacteroidia</taxon>
        <taxon>Bacteroidales</taxon>
        <taxon>Barnesiellaceae</taxon>
        <taxon>Coprobacter</taxon>
    </lineage>
</organism>
<dbReference type="RefSeq" id="WP_255024990.1">
    <property type="nucleotide sequence ID" value="NZ_JANDHW010000001.1"/>
</dbReference>
<dbReference type="NCBIfam" id="TIGR03696">
    <property type="entry name" value="Rhs_assc_core"/>
    <property type="match status" value="1"/>
</dbReference>
<dbReference type="EMBL" id="JANDHW010000001">
    <property type="protein sequence ID" value="MCP9610508.1"/>
    <property type="molecule type" value="Genomic_DNA"/>
</dbReference>
<evidence type="ECO:0000313" key="1">
    <source>
        <dbReference type="EMBL" id="MCP9610508.1"/>
    </source>
</evidence>
<keyword evidence="2" id="KW-1185">Reference proteome</keyword>
<proteinExistence type="predicted"/>
<protein>
    <recommendedName>
        <fullName evidence="3">RHS repeat-associated core domain-containing protein</fullName>
    </recommendedName>
</protein>
<dbReference type="PANTHER" id="PTHR32305">
    <property type="match status" value="1"/>
</dbReference>
<accession>A0ABT1MFP9</accession>
<dbReference type="PANTHER" id="PTHR32305:SF15">
    <property type="entry name" value="PROTEIN RHSA-RELATED"/>
    <property type="match status" value="1"/>
</dbReference>
<dbReference type="Gene3D" id="2.180.10.10">
    <property type="entry name" value="RHS repeat-associated core"/>
    <property type="match status" value="1"/>
</dbReference>
<evidence type="ECO:0000313" key="2">
    <source>
        <dbReference type="Proteomes" id="UP001205603"/>
    </source>
</evidence>
<gene>
    <name evidence="1" type="ORF">NMU02_00175</name>
</gene>